<dbReference type="KEGG" id="lyk:FLP23_00105"/>
<evidence type="ECO:0000313" key="2">
    <source>
        <dbReference type="Proteomes" id="UP000322159"/>
    </source>
</evidence>
<protein>
    <submittedName>
        <fullName evidence="1">Uncharacterized protein</fullName>
    </submittedName>
</protein>
<keyword evidence="2" id="KW-1185">Reference proteome</keyword>
<dbReference type="AlphaFoldDB" id="A0A5C1Y5G9"/>
<reference evidence="1 2" key="1">
    <citation type="submission" date="2019-09" db="EMBL/GenBank/DDBJ databases">
        <title>Genome sequencing of strain KACC 19322.</title>
        <authorList>
            <person name="Heo J."/>
            <person name="Kim S.-J."/>
            <person name="Kim J.-S."/>
            <person name="Hong S.-B."/>
            <person name="Kwon S.-W."/>
        </authorList>
    </citation>
    <scope>NUCLEOTIDE SEQUENCE [LARGE SCALE GENOMIC DNA]</scope>
    <source>
        <strain evidence="1 2">KACC 19322</strain>
    </source>
</reference>
<dbReference type="RefSeq" id="WP_149324003.1">
    <property type="nucleotide sequence ID" value="NZ_CP043504.1"/>
</dbReference>
<evidence type="ECO:0000313" key="1">
    <source>
        <dbReference type="EMBL" id="QEO08569.1"/>
    </source>
</evidence>
<dbReference type="Proteomes" id="UP000322159">
    <property type="component" value="Chromosome"/>
</dbReference>
<name>A0A5C1Y5G9_9MICO</name>
<dbReference type="EMBL" id="CP043504">
    <property type="protein sequence ID" value="QEO08569.1"/>
    <property type="molecule type" value="Genomic_DNA"/>
</dbReference>
<organism evidence="1 2">
    <name type="scientific">Protaetiibacter larvae</name>
    <dbReference type="NCBI Taxonomy" id="2592654"/>
    <lineage>
        <taxon>Bacteria</taxon>
        <taxon>Bacillati</taxon>
        <taxon>Actinomycetota</taxon>
        <taxon>Actinomycetes</taxon>
        <taxon>Micrococcales</taxon>
        <taxon>Microbacteriaceae</taxon>
        <taxon>Protaetiibacter</taxon>
    </lineage>
</organism>
<accession>A0A5C1Y5G9</accession>
<gene>
    <name evidence="1" type="ORF">FLP23_00105</name>
</gene>
<proteinExistence type="predicted"/>
<sequence length="167" mass="17592">MDDRTAFTSATWERSGRGREVLGTPTGTIATLERHRASASIHADGVVLGGAGARGGWTLSDHATGEQLAVADRSRWSGARRVNLAGRELVWTPNWARSSAVLAADDGEIVLVARRRGFWVTALEVEVPAALPFRLALAAAAIARLVWRDDEDASAAVMASTMAGSGA</sequence>